<comment type="caution">
    <text evidence="2">The sequence shown here is derived from an EMBL/GenBank/DDBJ whole genome shotgun (WGS) entry which is preliminary data.</text>
</comment>
<proteinExistence type="predicted"/>
<evidence type="ECO:0000313" key="3">
    <source>
        <dbReference type="Proteomes" id="UP000324800"/>
    </source>
</evidence>
<accession>A0A5J4TKW6</accession>
<keyword evidence="1" id="KW-0812">Transmembrane</keyword>
<dbReference type="OrthoDB" id="422206at2759"/>
<evidence type="ECO:0000313" key="2">
    <source>
        <dbReference type="EMBL" id="KAA6358490.1"/>
    </source>
</evidence>
<feature type="transmembrane region" description="Helical" evidence="1">
    <location>
        <begin position="29"/>
        <end position="50"/>
    </location>
</feature>
<dbReference type="EMBL" id="SNRW01029778">
    <property type="protein sequence ID" value="KAA6358490.1"/>
    <property type="molecule type" value="Genomic_DNA"/>
</dbReference>
<sequence>MDFELQLFTAVPKTTVHYYSEAKIQMSQINYSLAIGAIVYTAILFPMMFIDSKINNFRQEASLRTHVLQNQVLCGSVPRSVQLQLVFAQFAQYQALLLITFFLRLLRKQDGE</sequence>
<keyword evidence="1" id="KW-1133">Transmembrane helix</keyword>
<protein>
    <submittedName>
        <fullName evidence="2">Uncharacterized protein</fullName>
    </submittedName>
</protein>
<dbReference type="AlphaFoldDB" id="A0A5J4TKW6"/>
<dbReference type="Proteomes" id="UP000324800">
    <property type="component" value="Unassembled WGS sequence"/>
</dbReference>
<evidence type="ECO:0000256" key="1">
    <source>
        <dbReference type="SAM" id="Phobius"/>
    </source>
</evidence>
<name>A0A5J4TKW6_9EUKA</name>
<reference evidence="2 3" key="1">
    <citation type="submission" date="2019-03" db="EMBL/GenBank/DDBJ databases">
        <title>Single cell metagenomics reveals metabolic interactions within the superorganism composed of flagellate Streblomastix strix and complex community of Bacteroidetes bacteria on its surface.</title>
        <authorList>
            <person name="Treitli S.C."/>
            <person name="Kolisko M."/>
            <person name="Husnik F."/>
            <person name="Keeling P."/>
            <person name="Hampl V."/>
        </authorList>
    </citation>
    <scope>NUCLEOTIDE SEQUENCE [LARGE SCALE GENOMIC DNA]</scope>
    <source>
        <strain evidence="2">ST1C</strain>
    </source>
</reference>
<feature type="transmembrane region" description="Helical" evidence="1">
    <location>
        <begin position="86"/>
        <end position="106"/>
    </location>
</feature>
<gene>
    <name evidence="2" type="ORF">EZS28_045984</name>
</gene>
<keyword evidence="1" id="KW-0472">Membrane</keyword>
<organism evidence="2 3">
    <name type="scientific">Streblomastix strix</name>
    <dbReference type="NCBI Taxonomy" id="222440"/>
    <lineage>
        <taxon>Eukaryota</taxon>
        <taxon>Metamonada</taxon>
        <taxon>Preaxostyla</taxon>
        <taxon>Oxymonadida</taxon>
        <taxon>Streblomastigidae</taxon>
        <taxon>Streblomastix</taxon>
    </lineage>
</organism>